<evidence type="ECO:0000313" key="2">
    <source>
        <dbReference type="EMBL" id="KAI1882373.1"/>
    </source>
</evidence>
<accession>A0A8T3CBV1</accession>
<organism evidence="2 3">
    <name type="scientific">Albula goreensis</name>
    <dbReference type="NCBI Taxonomy" id="1534307"/>
    <lineage>
        <taxon>Eukaryota</taxon>
        <taxon>Metazoa</taxon>
        <taxon>Chordata</taxon>
        <taxon>Craniata</taxon>
        <taxon>Vertebrata</taxon>
        <taxon>Euteleostomi</taxon>
        <taxon>Actinopterygii</taxon>
        <taxon>Neopterygii</taxon>
        <taxon>Teleostei</taxon>
        <taxon>Albuliformes</taxon>
        <taxon>Albulidae</taxon>
        <taxon>Albula</taxon>
    </lineage>
</organism>
<keyword evidence="3" id="KW-1185">Reference proteome</keyword>
<evidence type="ECO:0000313" key="3">
    <source>
        <dbReference type="Proteomes" id="UP000829720"/>
    </source>
</evidence>
<proteinExistence type="predicted"/>
<feature type="compositionally biased region" description="Basic residues" evidence="1">
    <location>
        <begin position="1"/>
        <end position="13"/>
    </location>
</feature>
<dbReference type="Proteomes" id="UP000829720">
    <property type="component" value="Unassembled WGS sequence"/>
</dbReference>
<dbReference type="OrthoDB" id="206724at2759"/>
<protein>
    <submittedName>
        <fullName evidence="2">Uncharacterized protein</fullName>
    </submittedName>
</protein>
<name>A0A8T3CBV1_9TELE</name>
<reference evidence="2" key="1">
    <citation type="submission" date="2021-01" db="EMBL/GenBank/DDBJ databases">
        <authorList>
            <person name="Zahm M."/>
            <person name="Roques C."/>
            <person name="Cabau C."/>
            <person name="Klopp C."/>
            <person name="Donnadieu C."/>
            <person name="Jouanno E."/>
            <person name="Lampietro C."/>
            <person name="Louis A."/>
            <person name="Herpin A."/>
            <person name="Echchiki A."/>
            <person name="Berthelot C."/>
            <person name="Parey E."/>
            <person name="Roest-Crollius H."/>
            <person name="Braasch I."/>
            <person name="Postlethwait J."/>
            <person name="Bobe J."/>
            <person name="Montfort J."/>
            <person name="Bouchez O."/>
            <person name="Begum T."/>
            <person name="Mejri S."/>
            <person name="Adams A."/>
            <person name="Chen W.-J."/>
            <person name="Guiguen Y."/>
        </authorList>
    </citation>
    <scope>NUCLEOTIDE SEQUENCE</scope>
    <source>
        <tissue evidence="2">Blood</tissue>
    </source>
</reference>
<feature type="region of interest" description="Disordered" evidence="1">
    <location>
        <begin position="1"/>
        <end position="36"/>
    </location>
</feature>
<gene>
    <name evidence="2" type="ORF">AGOR_G00250010</name>
</gene>
<sequence length="263" mass="27945">MAQSSHRRRRSLYRVRNLQEDEGAKSSPRTPPSDMTERAQRVDLLGDIFWSLQGEPESPSVNLLPKSLVDIQPVGGSVEAQANSTHQVSGGPNLLPLPTNADITDPVAVSNGSTDLLSLLDPLSGAPGTEAPPPAPTAPALCPRPLGPLTVTRIPVPPFAQSSNHIPVGRPHGNYTPPGPPQRLFTPAAAAFAPLNHNHQPCLPSAPLKHSGLPLQSSAFPGLIRAKAPQSRAPPETRDPFGDLLDLSKLAAPPKTRQWETFD</sequence>
<evidence type="ECO:0000256" key="1">
    <source>
        <dbReference type="SAM" id="MobiDB-lite"/>
    </source>
</evidence>
<dbReference type="EMBL" id="JAERUA010000025">
    <property type="protein sequence ID" value="KAI1882373.1"/>
    <property type="molecule type" value="Genomic_DNA"/>
</dbReference>
<dbReference type="AlphaFoldDB" id="A0A8T3CBV1"/>
<comment type="caution">
    <text evidence="2">The sequence shown here is derived from an EMBL/GenBank/DDBJ whole genome shotgun (WGS) entry which is preliminary data.</text>
</comment>